<feature type="transmembrane region" description="Helical" evidence="6">
    <location>
        <begin position="319"/>
        <end position="340"/>
    </location>
</feature>
<feature type="transmembrane region" description="Helical" evidence="6">
    <location>
        <begin position="100"/>
        <end position="126"/>
    </location>
</feature>
<comment type="subcellular location">
    <subcellularLocation>
        <location evidence="1">Cell membrane</location>
        <topology evidence="1">Multi-pass membrane protein</topology>
    </subcellularLocation>
</comment>
<dbReference type="Proteomes" id="UP000695022">
    <property type="component" value="Unplaced"/>
</dbReference>
<organism evidence="8 9">
    <name type="scientific">Priapulus caudatus</name>
    <name type="common">Priapulid worm</name>
    <dbReference type="NCBI Taxonomy" id="37621"/>
    <lineage>
        <taxon>Eukaryota</taxon>
        <taxon>Metazoa</taxon>
        <taxon>Ecdysozoa</taxon>
        <taxon>Scalidophora</taxon>
        <taxon>Priapulida</taxon>
        <taxon>Priapulimorpha</taxon>
        <taxon>Priapulimorphida</taxon>
        <taxon>Priapulidae</taxon>
        <taxon>Priapulus</taxon>
    </lineage>
</organism>
<evidence type="ECO:0000256" key="5">
    <source>
        <dbReference type="ARBA" id="ARBA00023136"/>
    </source>
</evidence>
<feature type="domain" description="G-protein coupled receptors family 1 profile" evidence="7">
    <location>
        <begin position="79"/>
        <end position="338"/>
    </location>
</feature>
<dbReference type="PANTHER" id="PTHR22750">
    <property type="entry name" value="G-PROTEIN COUPLED RECEPTOR"/>
    <property type="match status" value="1"/>
</dbReference>
<dbReference type="InterPro" id="IPR017452">
    <property type="entry name" value="GPCR_Rhodpsn_7TM"/>
</dbReference>
<evidence type="ECO:0000313" key="9">
    <source>
        <dbReference type="RefSeq" id="XP_014663657.1"/>
    </source>
</evidence>
<dbReference type="Pfam" id="PF00001">
    <property type="entry name" value="7tm_1"/>
    <property type="match status" value="1"/>
</dbReference>
<evidence type="ECO:0000313" key="8">
    <source>
        <dbReference type="Proteomes" id="UP000695022"/>
    </source>
</evidence>
<feature type="transmembrane region" description="Helical" evidence="6">
    <location>
        <begin position="219"/>
        <end position="240"/>
    </location>
</feature>
<evidence type="ECO:0000256" key="2">
    <source>
        <dbReference type="ARBA" id="ARBA00022475"/>
    </source>
</evidence>
<evidence type="ECO:0000256" key="4">
    <source>
        <dbReference type="ARBA" id="ARBA00022989"/>
    </source>
</evidence>
<feature type="transmembrane region" description="Helical" evidence="6">
    <location>
        <begin position="67"/>
        <end position="88"/>
    </location>
</feature>
<dbReference type="CDD" id="cd00637">
    <property type="entry name" value="7tm_classA_rhodopsin-like"/>
    <property type="match status" value="1"/>
</dbReference>
<feature type="transmembrane region" description="Helical" evidence="6">
    <location>
        <begin position="138"/>
        <end position="159"/>
    </location>
</feature>
<feature type="transmembrane region" description="Helical" evidence="6">
    <location>
        <begin position="281"/>
        <end position="299"/>
    </location>
</feature>
<gene>
    <name evidence="9" type="primary">LOC106806286</name>
</gene>
<evidence type="ECO:0000256" key="6">
    <source>
        <dbReference type="SAM" id="Phobius"/>
    </source>
</evidence>
<keyword evidence="5 6" id="KW-0472">Membrane</keyword>
<keyword evidence="8" id="KW-1185">Reference proteome</keyword>
<dbReference type="Gene3D" id="1.20.1070.10">
    <property type="entry name" value="Rhodopsin 7-helix transmembrane proteins"/>
    <property type="match status" value="1"/>
</dbReference>
<reference evidence="9" key="1">
    <citation type="submission" date="2025-08" db="UniProtKB">
        <authorList>
            <consortium name="RefSeq"/>
        </authorList>
    </citation>
    <scope>IDENTIFICATION</scope>
</reference>
<dbReference type="SUPFAM" id="SSF81321">
    <property type="entry name" value="Family A G protein-coupled receptor-like"/>
    <property type="match status" value="1"/>
</dbReference>
<keyword evidence="4 6" id="KW-1133">Transmembrane helix</keyword>
<accession>A0ABM1DUN6</accession>
<dbReference type="RefSeq" id="XP_014663657.1">
    <property type="nucleotide sequence ID" value="XM_014808171.1"/>
</dbReference>
<sequence>MACDYLIGAIANVLATGCDNITQPSNNGTGNFTGMKDFSIQLDEIANQTNATAIIGYSRSVPIFLTFFRLTVSVLIILFNGLVVTSLIRVKFLEEIKYIMITNLSLADLGVGLALFHGVIVSFIGAKHAIHCFIFNNLIVFVTLASIGSMMMISCDMYIMIIHPLKYYQLMTERRAKLMVGYWWVSIIVIQTLIIFVGSEPDPSKQPFPKCSIPAHFNFSTIMFLVSFCFSCLVIMLYIYGQIFAVARKQTLVTQSRITSGQELSAHEQQQAAVLKTQIKVAVTMFAVVGTYFIAWFPYLAIAIVTKYKPELYYPNLKIQYVFAFLGFMNSFVNPILYSFRLKPVRKAFRKTLCCPAVTVAPVDIIMLQNPA</sequence>
<keyword evidence="3 6" id="KW-0812">Transmembrane</keyword>
<dbReference type="InterPro" id="IPR000276">
    <property type="entry name" value="GPCR_Rhodpsn"/>
</dbReference>
<keyword evidence="2" id="KW-1003">Cell membrane</keyword>
<evidence type="ECO:0000259" key="7">
    <source>
        <dbReference type="PROSITE" id="PS50262"/>
    </source>
</evidence>
<evidence type="ECO:0000256" key="1">
    <source>
        <dbReference type="ARBA" id="ARBA00004651"/>
    </source>
</evidence>
<feature type="transmembrane region" description="Helical" evidence="6">
    <location>
        <begin position="180"/>
        <end position="199"/>
    </location>
</feature>
<dbReference type="GeneID" id="106806286"/>
<dbReference type="PROSITE" id="PS50262">
    <property type="entry name" value="G_PROTEIN_RECEP_F1_2"/>
    <property type="match status" value="1"/>
</dbReference>
<evidence type="ECO:0000256" key="3">
    <source>
        <dbReference type="ARBA" id="ARBA00022692"/>
    </source>
</evidence>
<dbReference type="PRINTS" id="PR00237">
    <property type="entry name" value="GPCRRHODOPSN"/>
</dbReference>
<protein>
    <submittedName>
        <fullName evidence="9">Octopamine receptor beta-2R-like</fullName>
    </submittedName>
</protein>
<name>A0ABM1DUN6_PRICU</name>
<proteinExistence type="predicted"/>